<gene>
    <name evidence="1" type="ORF">ACFFRH_40105</name>
</gene>
<proteinExistence type="predicted"/>
<dbReference type="SUPFAM" id="SSF56973">
    <property type="entry name" value="Aerolisin/ETX pore-forming domain"/>
    <property type="match status" value="1"/>
</dbReference>
<evidence type="ECO:0000313" key="1">
    <source>
        <dbReference type="EMBL" id="MFB9681718.1"/>
    </source>
</evidence>
<protein>
    <submittedName>
        <fullName evidence="1">Uncharacterized protein</fullName>
    </submittedName>
</protein>
<dbReference type="RefSeq" id="WP_386162938.1">
    <property type="nucleotide sequence ID" value="NZ_JBHMBS010000037.1"/>
</dbReference>
<reference evidence="1 2" key="1">
    <citation type="submission" date="2024-09" db="EMBL/GenBank/DDBJ databases">
        <authorList>
            <person name="Sun Q."/>
            <person name="Mori K."/>
        </authorList>
    </citation>
    <scope>NUCLEOTIDE SEQUENCE [LARGE SCALE GENOMIC DNA]</scope>
    <source>
        <strain evidence="1 2">JCM 3028</strain>
    </source>
</reference>
<accession>A0ABV5TRG7</accession>
<dbReference type="EMBL" id="JBHMBS010000037">
    <property type="protein sequence ID" value="MFB9681718.1"/>
    <property type="molecule type" value="Genomic_DNA"/>
</dbReference>
<evidence type="ECO:0000313" key="2">
    <source>
        <dbReference type="Proteomes" id="UP001589610"/>
    </source>
</evidence>
<name>A0ABV5TRG7_9ACTN</name>
<comment type="caution">
    <text evidence="1">The sequence shown here is derived from an EMBL/GenBank/DDBJ whole genome shotgun (WGS) entry which is preliminary data.</text>
</comment>
<dbReference type="Proteomes" id="UP001589610">
    <property type="component" value="Unassembled WGS sequence"/>
</dbReference>
<sequence>MNNAEAGRAGRRRLRAWHRSGRRAGLITSIAVLLSVLLTPSAAYAGQIVPCPGSITEWRRLFYSGRPPVATWEGYRFTTLSVTPQFLVSDGRVLDNNTDLPVDYNISSSVSQEYSISATTGVTANAGAYLTANVSSTIVARRTTAIGVSLSVTVPPRTRFVAEYGVEGYNVSYAVEAWRTRKIGSATPVTGDRCEEWGWYPQNTIAPTHIEGWRLRTG</sequence>
<organism evidence="1 2">
    <name type="scientific">Streptosporangium vulgare</name>
    <dbReference type="NCBI Taxonomy" id="46190"/>
    <lineage>
        <taxon>Bacteria</taxon>
        <taxon>Bacillati</taxon>
        <taxon>Actinomycetota</taxon>
        <taxon>Actinomycetes</taxon>
        <taxon>Streptosporangiales</taxon>
        <taxon>Streptosporangiaceae</taxon>
        <taxon>Streptosporangium</taxon>
    </lineage>
</organism>
<keyword evidence="2" id="KW-1185">Reference proteome</keyword>